<dbReference type="AlphaFoldDB" id="A0A6A4SNL0"/>
<accession>A0A6A4SNL0</accession>
<name>A0A6A4SNL0_SCOMX</name>
<proteinExistence type="predicted"/>
<evidence type="ECO:0000313" key="1">
    <source>
        <dbReference type="EMBL" id="KAF0033748.1"/>
    </source>
</evidence>
<dbReference type="EMBL" id="VEVO01000012">
    <property type="protein sequence ID" value="KAF0033748.1"/>
    <property type="molecule type" value="Genomic_DNA"/>
</dbReference>
<reference evidence="1 2" key="1">
    <citation type="submission" date="2019-06" db="EMBL/GenBank/DDBJ databases">
        <title>Draft genomes of female and male turbot (Scophthalmus maximus).</title>
        <authorList>
            <person name="Xu H."/>
            <person name="Xu X.-W."/>
            <person name="Shao C."/>
            <person name="Chen S."/>
        </authorList>
    </citation>
    <scope>NUCLEOTIDE SEQUENCE [LARGE SCALE GENOMIC DNA]</scope>
    <source>
        <strain evidence="1">Ysfricsl-2016a</strain>
        <tissue evidence="1">Blood</tissue>
    </source>
</reference>
<comment type="caution">
    <text evidence="1">The sequence shown here is derived from an EMBL/GenBank/DDBJ whole genome shotgun (WGS) entry which is preliminary data.</text>
</comment>
<sequence length="86" mass="9513">MDRQVAVVKDDNAVIALSPQSLVLLYCHGSSSIHSCIIIIIRVTNRTIIVIIRIQGTSLGPEMVDCTIIHITAEQDQRMELLEVSN</sequence>
<evidence type="ECO:0000313" key="2">
    <source>
        <dbReference type="Proteomes" id="UP000438429"/>
    </source>
</evidence>
<dbReference type="Proteomes" id="UP000438429">
    <property type="component" value="Unassembled WGS sequence"/>
</dbReference>
<organism evidence="1 2">
    <name type="scientific">Scophthalmus maximus</name>
    <name type="common">Turbot</name>
    <name type="synonym">Psetta maxima</name>
    <dbReference type="NCBI Taxonomy" id="52904"/>
    <lineage>
        <taxon>Eukaryota</taxon>
        <taxon>Metazoa</taxon>
        <taxon>Chordata</taxon>
        <taxon>Craniata</taxon>
        <taxon>Vertebrata</taxon>
        <taxon>Euteleostomi</taxon>
        <taxon>Actinopterygii</taxon>
        <taxon>Neopterygii</taxon>
        <taxon>Teleostei</taxon>
        <taxon>Neoteleostei</taxon>
        <taxon>Acanthomorphata</taxon>
        <taxon>Carangaria</taxon>
        <taxon>Pleuronectiformes</taxon>
        <taxon>Pleuronectoidei</taxon>
        <taxon>Scophthalmidae</taxon>
        <taxon>Scophthalmus</taxon>
    </lineage>
</organism>
<gene>
    <name evidence="1" type="ORF">F2P81_013814</name>
</gene>
<protein>
    <submittedName>
        <fullName evidence="1">Uncharacterized protein</fullName>
    </submittedName>
</protein>